<dbReference type="Proteomes" id="UP001437256">
    <property type="component" value="Unassembled WGS sequence"/>
</dbReference>
<evidence type="ECO:0000256" key="1">
    <source>
        <dbReference type="SAM" id="MobiDB-lite"/>
    </source>
</evidence>
<sequence length="122" mass="13406">MTEEAIKSRRAVLRDPGTKDTNFVEKPTMWEAYIGYRENTTMMKNETEPASPDDQERQGVDAKSRLQSAAWQNIMPLSLQLVQTSCAVSASSVPNGTSLTRMPGSRPASILEPLRPVIGGLL</sequence>
<dbReference type="EMBL" id="JBBXMP010000162">
    <property type="protein sequence ID" value="KAL0060763.1"/>
    <property type="molecule type" value="Genomic_DNA"/>
</dbReference>
<organism evidence="2 3">
    <name type="scientific">Marasmius tenuissimus</name>
    <dbReference type="NCBI Taxonomy" id="585030"/>
    <lineage>
        <taxon>Eukaryota</taxon>
        <taxon>Fungi</taxon>
        <taxon>Dikarya</taxon>
        <taxon>Basidiomycota</taxon>
        <taxon>Agaricomycotina</taxon>
        <taxon>Agaricomycetes</taxon>
        <taxon>Agaricomycetidae</taxon>
        <taxon>Agaricales</taxon>
        <taxon>Marasmiineae</taxon>
        <taxon>Marasmiaceae</taxon>
        <taxon>Marasmius</taxon>
    </lineage>
</organism>
<gene>
    <name evidence="2" type="ORF">AAF712_012454</name>
</gene>
<comment type="caution">
    <text evidence="2">The sequence shown here is derived from an EMBL/GenBank/DDBJ whole genome shotgun (WGS) entry which is preliminary data.</text>
</comment>
<name>A0ABR2ZHH7_9AGAR</name>
<protein>
    <submittedName>
        <fullName evidence="2">Uncharacterized protein</fullName>
    </submittedName>
</protein>
<feature type="region of interest" description="Disordered" evidence="1">
    <location>
        <begin position="41"/>
        <end position="64"/>
    </location>
</feature>
<reference evidence="2 3" key="1">
    <citation type="submission" date="2024-05" db="EMBL/GenBank/DDBJ databases">
        <title>A draft genome resource for the thread blight pathogen Marasmius tenuissimus strain MS-2.</title>
        <authorList>
            <person name="Yulfo-Soto G.E."/>
            <person name="Baruah I.K."/>
            <person name="Amoako-Attah I."/>
            <person name="Bukari Y."/>
            <person name="Meinhardt L.W."/>
            <person name="Bailey B.A."/>
            <person name="Cohen S.P."/>
        </authorList>
    </citation>
    <scope>NUCLEOTIDE SEQUENCE [LARGE SCALE GENOMIC DNA]</scope>
    <source>
        <strain evidence="2 3">MS-2</strain>
    </source>
</reference>
<evidence type="ECO:0000313" key="3">
    <source>
        <dbReference type="Proteomes" id="UP001437256"/>
    </source>
</evidence>
<keyword evidence="3" id="KW-1185">Reference proteome</keyword>
<accession>A0ABR2ZHH7</accession>
<evidence type="ECO:0000313" key="2">
    <source>
        <dbReference type="EMBL" id="KAL0060763.1"/>
    </source>
</evidence>
<proteinExistence type="predicted"/>
<feature type="compositionally biased region" description="Basic and acidic residues" evidence="1">
    <location>
        <begin position="54"/>
        <end position="64"/>
    </location>
</feature>